<dbReference type="InterPro" id="IPR036837">
    <property type="entry name" value="Cation_efflux_CTD_sf"/>
</dbReference>
<dbReference type="SUPFAM" id="SSF161111">
    <property type="entry name" value="Cation efflux protein transmembrane domain-like"/>
    <property type="match status" value="1"/>
</dbReference>
<feature type="transmembrane region" description="Helical" evidence="6">
    <location>
        <begin position="202"/>
        <end position="221"/>
    </location>
</feature>
<dbReference type="PANTHER" id="PTHR13414">
    <property type="entry name" value="HUEL-CATION TRANSPORTER"/>
    <property type="match status" value="1"/>
</dbReference>
<feature type="transmembrane region" description="Helical" evidence="6">
    <location>
        <begin position="115"/>
        <end position="134"/>
    </location>
</feature>
<dbReference type="PANTHER" id="PTHR13414:SF9">
    <property type="entry name" value="PROTON-COUPLED ZINC ANTIPORTER SLC30A9, MITOCHONDRIAL"/>
    <property type="match status" value="1"/>
</dbReference>
<dbReference type="SUPFAM" id="SSF160240">
    <property type="entry name" value="Cation efflux protein cytoplasmic domain-like"/>
    <property type="match status" value="1"/>
</dbReference>
<evidence type="ECO:0000259" key="8">
    <source>
        <dbReference type="Pfam" id="PF16916"/>
    </source>
</evidence>
<gene>
    <name evidence="9" type="ORF">ACFPTR_07255</name>
</gene>
<keyword evidence="4 6" id="KW-1133">Transmembrane helix</keyword>
<feature type="domain" description="Cation efflux protein transmembrane" evidence="7">
    <location>
        <begin position="16"/>
        <end position="225"/>
    </location>
</feature>
<dbReference type="Gene3D" id="3.30.70.1350">
    <property type="entry name" value="Cation efflux protein, cytoplasmic domain"/>
    <property type="match status" value="1"/>
</dbReference>
<feature type="transmembrane region" description="Helical" evidence="6">
    <location>
        <begin position="79"/>
        <end position="103"/>
    </location>
</feature>
<evidence type="ECO:0000259" key="7">
    <source>
        <dbReference type="Pfam" id="PF01545"/>
    </source>
</evidence>
<evidence type="ECO:0000313" key="9">
    <source>
        <dbReference type="EMBL" id="MFC5628693.1"/>
    </source>
</evidence>
<evidence type="ECO:0000256" key="5">
    <source>
        <dbReference type="ARBA" id="ARBA00023136"/>
    </source>
</evidence>
<reference evidence="10" key="1">
    <citation type="journal article" date="2019" name="Int. J. Syst. Evol. Microbiol.">
        <title>The Global Catalogue of Microorganisms (GCM) 10K type strain sequencing project: providing services to taxonomists for standard genome sequencing and annotation.</title>
        <authorList>
            <consortium name="The Broad Institute Genomics Platform"/>
            <consortium name="The Broad Institute Genome Sequencing Center for Infectious Disease"/>
            <person name="Wu L."/>
            <person name="Ma J."/>
        </authorList>
    </citation>
    <scope>NUCLEOTIDE SEQUENCE [LARGE SCALE GENOMIC DNA]</scope>
    <source>
        <strain evidence="10">CGMCC 1.15790</strain>
    </source>
</reference>
<dbReference type="InterPro" id="IPR002524">
    <property type="entry name" value="Cation_efflux"/>
</dbReference>
<comment type="caution">
    <text evidence="9">The sequence shown here is derived from an EMBL/GenBank/DDBJ whole genome shotgun (WGS) entry which is preliminary data.</text>
</comment>
<dbReference type="Pfam" id="PF01545">
    <property type="entry name" value="Cation_efflux"/>
    <property type="match status" value="1"/>
</dbReference>
<dbReference type="InterPro" id="IPR027470">
    <property type="entry name" value="Cation_efflux_CTD"/>
</dbReference>
<organism evidence="9 10">
    <name type="scientific">Aliibacillus thermotolerans</name>
    <dbReference type="NCBI Taxonomy" id="1834418"/>
    <lineage>
        <taxon>Bacteria</taxon>
        <taxon>Bacillati</taxon>
        <taxon>Bacillota</taxon>
        <taxon>Bacilli</taxon>
        <taxon>Bacillales</taxon>
        <taxon>Bacillaceae</taxon>
        <taxon>Aliibacillus</taxon>
    </lineage>
</organism>
<dbReference type="InterPro" id="IPR040177">
    <property type="entry name" value="SLC30A9"/>
</dbReference>
<evidence type="ECO:0000256" key="4">
    <source>
        <dbReference type="ARBA" id="ARBA00022989"/>
    </source>
</evidence>
<evidence type="ECO:0000256" key="6">
    <source>
        <dbReference type="SAM" id="Phobius"/>
    </source>
</evidence>
<keyword evidence="5 6" id="KW-0472">Membrane</keyword>
<feature type="transmembrane region" description="Helical" evidence="6">
    <location>
        <begin position="177"/>
        <end position="196"/>
    </location>
</feature>
<evidence type="ECO:0000256" key="1">
    <source>
        <dbReference type="ARBA" id="ARBA00004141"/>
    </source>
</evidence>
<proteinExistence type="predicted"/>
<dbReference type="EMBL" id="JBHSPF010000025">
    <property type="protein sequence ID" value="MFC5628693.1"/>
    <property type="molecule type" value="Genomic_DNA"/>
</dbReference>
<evidence type="ECO:0000256" key="3">
    <source>
        <dbReference type="ARBA" id="ARBA00022692"/>
    </source>
</evidence>
<dbReference type="Pfam" id="PF16916">
    <property type="entry name" value="ZT_dimer"/>
    <property type="match status" value="1"/>
</dbReference>
<keyword evidence="10" id="KW-1185">Reference proteome</keyword>
<evidence type="ECO:0000313" key="10">
    <source>
        <dbReference type="Proteomes" id="UP001596143"/>
    </source>
</evidence>
<dbReference type="RefSeq" id="WP_270896044.1">
    <property type="nucleotide sequence ID" value="NZ_JBHSPF010000025.1"/>
</dbReference>
<dbReference type="Gene3D" id="1.20.1510.10">
    <property type="entry name" value="Cation efflux protein transmembrane domain"/>
    <property type="match status" value="1"/>
</dbReference>
<keyword evidence="2" id="KW-0813">Transport</keyword>
<dbReference type="Proteomes" id="UP001596143">
    <property type="component" value="Unassembled WGS sequence"/>
</dbReference>
<evidence type="ECO:0000256" key="2">
    <source>
        <dbReference type="ARBA" id="ARBA00022448"/>
    </source>
</evidence>
<accession>A0ABW0U5M7</accession>
<keyword evidence="3 6" id="KW-0812">Transmembrane</keyword>
<dbReference type="InterPro" id="IPR027469">
    <property type="entry name" value="Cation_efflux_TMD_sf"/>
</dbReference>
<dbReference type="InterPro" id="IPR058533">
    <property type="entry name" value="Cation_efflux_TM"/>
</dbReference>
<protein>
    <submittedName>
        <fullName evidence="9">Cation diffusion facilitator family transporter</fullName>
    </submittedName>
</protein>
<feature type="domain" description="Cation efflux protein cytoplasmic" evidence="8">
    <location>
        <begin position="233"/>
        <end position="304"/>
    </location>
</feature>
<comment type="subcellular location">
    <subcellularLocation>
        <location evidence="1">Membrane</location>
        <topology evidence="1">Multi-pass membrane protein</topology>
    </subcellularLocation>
</comment>
<dbReference type="NCBIfam" id="TIGR01297">
    <property type="entry name" value="CDF"/>
    <property type="match status" value="1"/>
</dbReference>
<name>A0ABW0U5M7_9BACI</name>
<sequence>MEVISLLKKGNKSSAAAAIGNTILAIVKGIAAFLSGSGTMFATTLHSLADATNQGFVFFGSALAEKEPTKRFPAGFGRVVNLFVLVAVMIISVMAYESIISGWDLIRNPEPSSNFWLNVLILFVAICVDGFVLIKAMKEIKRETDSDATGLQVAWDAYRNVKYAAPPTRLVFYEDNIATFGTMLALLFVILAHFTGLYFLDGLGSLFIGILLLIIALKIGYENTMGLIGVAAPKQVENRIAKHILNHPDVVDIKKMRIIQEGRLYHVESYIELRKGLTLDEADDIKDELQAYILEDKDVGDATIGLYETDDEQDWRLEEK</sequence>